<accession>A0A2N5NB73</accession>
<protein>
    <recommendedName>
        <fullName evidence="3">Nucleotidyltransferase</fullName>
    </recommendedName>
</protein>
<evidence type="ECO:0008006" key="3">
    <source>
        <dbReference type="Google" id="ProtNLM"/>
    </source>
</evidence>
<comment type="caution">
    <text evidence="1">The sequence shown here is derived from an EMBL/GenBank/DDBJ whole genome shotgun (WGS) entry which is preliminary data.</text>
</comment>
<keyword evidence="2" id="KW-1185">Reference proteome</keyword>
<proteinExistence type="predicted"/>
<dbReference type="PANTHER" id="PTHR34817:SF2">
    <property type="entry name" value="NUCLEOTIDYLTRANSFERASE"/>
    <property type="match status" value="1"/>
</dbReference>
<dbReference type="EMBL" id="NFEZ01000003">
    <property type="protein sequence ID" value="PLT47578.1"/>
    <property type="molecule type" value="Genomic_DNA"/>
</dbReference>
<reference evidence="1 2" key="1">
    <citation type="submission" date="2017-05" db="EMBL/GenBank/DDBJ databases">
        <title>Functional genome analysis of Paenibacillus pasadenensis strain R16: insights on endophytic life style and antifungal activity.</title>
        <authorList>
            <person name="Passera A."/>
            <person name="Marcolungo L."/>
            <person name="Casati P."/>
            <person name="Brasca M."/>
            <person name="Quaglino F."/>
            <person name="Delledonne M."/>
        </authorList>
    </citation>
    <scope>NUCLEOTIDE SEQUENCE [LARGE SCALE GENOMIC DNA]</scope>
    <source>
        <strain evidence="1 2">R16</strain>
    </source>
</reference>
<organism evidence="1 2">
    <name type="scientific">Paenibacillus pasadenensis</name>
    <dbReference type="NCBI Taxonomy" id="217090"/>
    <lineage>
        <taxon>Bacteria</taxon>
        <taxon>Bacillati</taxon>
        <taxon>Bacillota</taxon>
        <taxon>Bacilli</taxon>
        <taxon>Bacillales</taxon>
        <taxon>Paenibacillaceae</taxon>
        <taxon>Paenibacillus</taxon>
    </lineage>
</organism>
<dbReference type="Pfam" id="PF10127">
    <property type="entry name" value="RlaP"/>
    <property type="match status" value="1"/>
</dbReference>
<dbReference type="Proteomes" id="UP000234789">
    <property type="component" value="Unassembled WGS sequence"/>
</dbReference>
<gene>
    <name evidence="1" type="ORF">B8V81_1802</name>
</gene>
<dbReference type="InterPro" id="IPR018775">
    <property type="entry name" value="RlaP"/>
</dbReference>
<evidence type="ECO:0000313" key="1">
    <source>
        <dbReference type="EMBL" id="PLT47578.1"/>
    </source>
</evidence>
<sequence>MKKMQASAMIPEERIHIELKRIESEEKVRILYACESGSRAWGFPSQDSDYDVRFLYAHPTEWYLSVHPGRDVIERPISERLDLSGWDIRKALQLLAKSNPPLLEWLHSPIRYLEWGTVVGSMREMTPDLYSPRSSIHHYLHLGEGNFRDYLQGERVRLKKYFYVLRSVLACQWLAERGGIPPVAFRELVEALLPAGELKDTVEELLRRKRSGEEMDSEPPFPLLHRYLEQRLVELREQAGRMPQAEKPPDSLLDAWFRAALRESDAAPWTERSDPAPR</sequence>
<dbReference type="PANTHER" id="PTHR34817">
    <property type="entry name" value="NUCLEOTIDYLTRANSFERASE"/>
    <property type="match status" value="1"/>
</dbReference>
<evidence type="ECO:0000313" key="2">
    <source>
        <dbReference type="Proteomes" id="UP000234789"/>
    </source>
</evidence>
<dbReference type="AlphaFoldDB" id="A0A2N5NB73"/>
<name>A0A2N5NB73_9BACL</name>